<accession>A0ABU8RKY5</accession>
<evidence type="ECO:0000259" key="2">
    <source>
        <dbReference type="Pfam" id="PF00535"/>
    </source>
</evidence>
<reference evidence="3 4" key="1">
    <citation type="journal article" date="2017" name="Int. J. Syst. Evol. Microbiol.">
        <title>Pseudokineococcus basanitobsidens sp. nov., isolated from volcanic rock.</title>
        <authorList>
            <person name="Lee D.W."/>
            <person name="Park M.Y."/>
            <person name="Kim J.J."/>
            <person name="Kim B.S."/>
        </authorList>
    </citation>
    <scope>NUCLEOTIDE SEQUENCE [LARGE SCALE GENOMIC DNA]</scope>
    <source>
        <strain evidence="3 4">DSM 103726</strain>
    </source>
</reference>
<dbReference type="InterPro" id="IPR029044">
    <property type="entry name" value="Nucleotide-diphossugar_trans"/>
</dbReference>
<dbReference type="PANTHER" id="PTHR48090:SF7">
    <property type="entry name" value="RFBJ PROTEIN"/>
    <property type="match status" value="1"/>
</dbReference>
<evidence type="ECO:0000256" key="1">
    <source>
        <dbReference type="ARBA" id="ARBA00006739"/>
    </source>
</evidence>
<evidence type="ECO:0000313" key="3">
    <source>
        <dbReference type="EMBL" id="MEJ5945759.1"/>
    </source>
</evidence>
<feature type="domain" description="Glycosyltransferase 2-like" evidence="2">
    <location>
        <begin position="12"/>
        <end position="111"/>
    </location>
</feature>
<organism evidence="3 4">
    <name type="scientific">Pseudokineococcus basanitobsidens</name>
    <dbReference type="NCBI Taxonomy" id="1926649"/>
    <lineage>
        <taxon>Bacteria</taxon>
        <taxon>Bacillati</taxon>
        <taxon>Actinomycetota</taxon>
        <taxon>Actinomycetes</taxon>
        <taxon>Kineosporiales</taxon>
        <taxon>Kineosporiaceae</taxon>
        <taxon>Pseudokineococcus</taxon>
    </lineage>
</organism>
<comment type="similarity">
    <text evidence="1">Belongs to the glycosyltransferase 2 family.</text>
</comment>
<dbReference type="EMBL" id="JBBIAA010000011">
    <property type="protein sequence ID" value="MEJ5945759.1"/>
    <property type="molecule type" value="Genomic_DNA"/>
</dbReference>
<dbReference type="Proteomes" id="UP001387100">
    <property type="component" value="Unassembled WGS sequence"/>
</dbReference>
<dbReference type="PANTHER" id="PTHR48090">
    <property type="entry name" value="UNDECAPRENYL-PHOSPHATE 4-DEOXY-4-FORMAMIDO-L-ARABINOSE TRANSFERASE-RELATED"/>
    <property type="match status" value="1"/>
</dbReference>
<name>A0ABU8RKY5_9ACTN</name>
<dbReference type="InterPro" id="IPR001173">
    <property type="entry name" value="Glyco_trans_2-like"/>
</dbReference>
<comment type="caution">
    <text evidence="3">The sequence shown here is derived from an EMBL/GenBank/DDBJ whole genome shotgun (WGS) entry which is preliminary data.</text>
</comment>
<keyword evidence="4" id="KW-1185">Reference proteome</keyword>
<evidence type="ECO:0000313" key="4">
    <source>
        <dbReference type="Proteomes" id="UP001387100"/>
    </source>
</evidence>
<dbReference type="RefSeq" id="WP_339575143.1">
    <property type="nucleotide sequence ID" value="NZ_JBBIAA010000011.1"/>
</dbReference>
<dbReference type="Pfam" id="PF00535">
    <property type="entry name" value="Glycos_transf_2"/>
    <property type="match status" value="1"/>
</dbReference>
<proteinExistence type="inferred from homology"/>
<dbReference type="CDD" id="cd04179">
    <property type="entry name" value="DPM_DPG-synthase_like"/>
    <property type="match status" value="1"/>
</dbReference>
<gene>
    <name evidence="3" type="ORF">WDZ17_10700</name>
</gene>
<sequence>MIDVVLPCLDEAEALAWLLGRFPPGFRPLVADNGSTDGSREVAAAAGAEVVEVPQRGYGAAVHAGLVAATSDVVAVMDADGTLDPADLPLVAAPVVRGDADLSCGRRRPTSRAAMPLHSRAGNAVLAARLRSAGGLGVRDVGPLRVGRRAAMLDLGVAHRRSGYPVELLLRAGAAGWRVVEVDVPYGPRRGGRSKVTGDLRGYVRAVGDIGGVLREVRGTAPHAPGRTA</sequence>
<dbReference type="SUPFAM" id="SSF53448">
    <property type="entry name" value="Nucleotide-diphospho-sugar transferases"/>
    <property type="match status" value="1"/>
</dbReference>
<dbReference type="Gene3D" id="3.90.550.10">
    <property type="entry name" value="Spore Coat Polysaccharide Biosynthesis Protein SpsA, Chain A"/>
    <property type="match status" value="1"/>
</dbReference>
<protein>
    <submittedName>
        <fullName evidence="3">Glycosyltransferase family 2 protein</fullName>
    </submittedName>
</protein>
<dbReference type="InterPro" id="IPR050256">
    <property type="entry name" value="Glycosyltransferase_2"/>
</dbReference>